<evidence type="ECO:0000313" key="1">
    <source>
        <dbReference type="EMBL" id="HAE3649461.1"/>
    </source>
</evidence>
<sequence length="46" mass="5552">MSLYNVGAHNVYYVKWWAETRKPLVIYVKTEKTFSPILFIVYVVHF</sequence>
<dbReference type="AlphaFoldDB" id="A0A730BWF0"/>
<reference evidence="1" key="1">
    <citation type="journal article" date="2018" name="Genome Biol.">
        <title>SKESA: strategic k-mer extension for scrupulous assemblies.</title>
        <authorList>
            <person name="Souvorov A."/>
            <person name="Agarwala R."/>
            <person name="Lipman D.J."/>
        </authorList>
    </citation>
    <scope>NUCLEOTIDE SEQUENCE</scope>
    <source>
        <strain evidence="1">12-8244</strain>
    </source>
</reference>
<comment type="caution">
    <text evidence="1">The sequence shown here is derived from an EMBL/GenBank/DDBJ whole genome shotgun (WGS) entry which is preliminary data.</text>
</comment>
<name>A0A730BWF0_SALNE</name>
<organism evidence="1">
    <name type="scientific">Salmonella newport</name>
    <dbReference type="NCBI Taxonomy" id="108619"/>
    <lineage>
        <taxon>Bacteria</taxon>
        <taxon>Pseudomonadati</taxon>
        <taxon>Pseudomonadota</taxon>
        <taxon>Gammaproteobacteria</taxon>
        <taxon>Enterobacterales</taxon>
        <taxon>Enterobacteriaceae</taxon>
        <taxon>Salmonella</taxon>
    </lineage>
</organism>
<gene>
    <name evidence="1" type="ORF">G3987_000495</name>
</gene>
<reference evidence="1" key="2">
    <citation type="submission" date="2018-07" db="EMBL/GenBank/DDBJ databases">
        <authorList>
            <consortium name="NCBI Pathogen Detection Project"/>
        </authorList>
    </citation>
    <scope>NUCLEOTIDE SEQUENCE</scope>
    <source>
        <strain evidence="1">12-8244</strain>
    </source>
</reference>
<protein>
    <submittedName>
        <fullName evidence="1">Uncharacterized protein</fullName>
    </submittedName>
</protein>
<proteinExistence type="predicted"/>
<dbReference type="EMBL" id="DAARRP010000001">
    <property type="protein sequence ID" value="HAE3649461.1"/>
    <property type="molecule type" value="Genomic_DNA"/>
</dbReference>
<accession>A0A730BWF0</accession>